<protein>
    <submittedName>
        <fullName evidence="7">ABC transporter permease subunit</fullName>
    </submittedName>
</protein>
<dbReference type="GO" id="GO:0140359">
    <property type="term" value="F:ABC-type transporter activity"/>
    <property type="evidence" value="ECO:0007669"/>
    <property type="project" value="InterPro"/>
</dbReference>
<keyword evidence="8" id="KW-1185">Reference proteome</keyword>
<evidence type="ECO:0000256" key="6">
    <source>
        <dbReference type="SAM" id="Phobius"/>
    </source>
</evidence>
<dbReference type="AlphaFoldDB" id="A0AAW9R9W8"/>
<comment type="caution">
    <text evidence="7">The sequence shown here is derived from an EMBL/GenBank/DDBJ whole genome shotgun (WGS) entry which is preliminary data.</text>
</comment>
<feature type="transmembrane region" description="Helical" evidence="6">
    <location>
        <begin position="68"/>
        <end position="84"/>
    </location>
</feature>
<dbReference type="Pfam" id="PF12679">
    <property type="entry name" value="ABC2_membrane_2"/>
    <property type="match status" value="1"/>
</dbReference>
<evidence type="ECO:0000313" key="7">
    <source>
        <dbReference type="EMBL" id="MEJ8568405.1"/>
    </source>
</evidence>
<accession>A0AAW9R9W8</accession>
<gene>
    <name evidence="7" type="ORF">V3330_12285</name>
</gene>
<dbReference type="EMBL" id="JAZHOG010000008">
    <property type="protein sequence ID" value="MEJ8568405.1"/>
    <property type="molecule type" value="Genomic_DNA"/>
</dbReference>
<feature type="transmembrane region" description="Helical" evidence="6">
    <location>
        <begin position="141"/>
        <end position="159"/>
    </location>
</feature>
<evidence type="ECO:0000256" key="1">
    <source>
        <dbReference type="ARBA" id="ARBA00004651"/>
    </source>
</evidence>
<organism evidence="7 8">
    <name type="scientific">Elongatibacter sediminis</name>
    <dbReference type="NCBI Taxonomy" id="3119006"/>
    <lineage>
        <taxon>Bacteria</taxon>
        <taxon>Pseudomonadati</taxon>
        <taxon>Pseudomonadota</taxon>
        <taxon>Gammaproteobacteria</taxon>
        <taxon>Chromatiales</taxon>
        <taxon>Wenzhouxiangellaceae</taxon>
        <taxon>Elongatibacter</taxon>
    </lineage>
</organism>
<dbReference type="Proteomes" id="UP001359886">
    <property type="component" value="Unassembled WGS sequence"/>
</dbReference>
<keyword evidence="2" id="KW-1003">Cell membrane</keyword>
<reference evidence="7 8" key="1">
    <citation type="submission" date="2024-02" db="EMBL/GenBank/DDBJ databases">
        <title>A novel Wenzhouxiangellaceae bacterium, isolated from coastal sediments.</title>
        <authorList>
            <person name="Du Z.-J."/>
            <person name="Ye Y.-Q."/>
            <person name="Zhang X.-Y."/>
        </authorList>
    </citation>
    <scope>NUCLEOTIDE SEQUENCE [LARGE SCALE GENOMIC DNA]</scope>
    <source>
        <strain evidence="7 8">CH-27</strain>
    </source>
</reference>
<feature type="transmembrane region" description="Helical" evidence="6">
    <location>
        <begin position="25"/>
        <end position="48"/>
    </location>
</feature>
<dbReference type="PANTHER" id="PTHR30294:SF29">
    <property type="entry name" value="MULTIDRUG ABC TRANSPORTER PERMEASE YBHS-RELATED"/>
    <property type="match status" value="1"/>
</dbReference>
<evidence type="ECO:0000256" key="4">
    <source>
        <dbReference type="ARBA" id="ARBA00022989"/>
    </source>
</evidence>
<proteinExistence type="predicted"/>
<sequence>MNNAVPVNSTTRAVGSVMRRELSGYFATPVAWVFIVIFLVMAGVFTFYIGSFYERGIADLAPYFQFHPWLYLFLVPAIAMRLWAEERRSGTVELLLTLPVTTWQAVVGKFLAAWLFIGIALGLTFPIWLTVNYLGEPDNGVILAGYIGSWLMAGGFLAIGSCMSAVTRNQVVAFILSVVVCFGFLLSGLPMVMNLFSGWAPQVLLDLIADFSFISRFGSISKGVLDLRDLTYFALVIVFWLIANTVVLDLRKAD</sequence>
<keyword evidence="3 6" id="KW-0812">Transmembrane</keyword>
<feature type="transmembrane region" description="Helical" evidence="6">
    <location>
        <begin position="105"/>
        <end position="129"/>
    </location>
</feature>
<evidence type="ECO:0000256" key="2">
    <source>
        <dbReference type="ARBA" id="ARBA00022475"/>
    </source>
</evidence>
<comment type="subcellular location">
    <subcellularLocation>
        <location evidence="1">Cell membrane</location>
        <topology evidence="1">Multi-pass membrane protein</topology>
    </subcellularLocation>
</comment>
<evidence type="ECO:0000313" key="8">
    <source>
        <dbReference type="Proteomes" id="UP001359886"/>
    </source>
</evidence>
<dbReference type="GO" id="GO:0005886">
    <property type="term" value="C:plasma membrane"/>
    <property type="evidence" value="ECO:0007669"/>
    <property type="project" value="UniProtKB-SubCell"/>
</dbReference>
<feature type="transmembrane region" description="Helical" evidence="6">
    <location>
        <begin position="230"/>
        <end position="248"/>
    </location>
</feature>
<keyword evidence="4 6" id="KW-1133">Transmembrane helix</keyword>
<keyword evidence="5 6" id="KW-0472">Membrane</keyword>
<name>A0AAW9R9W8_9GAMM</name>
<evidence type="ECO:0000256" key="5">
    <source>
        <dbReference type="ARBA" id="ARBA00023136"/>
    </source>
</evidence>
<dbReference type="RefSeq" id="WP_354695729.1">
    <property type="nucleotide sequence ID" value="NZ_JAZHOG010000008.1"/>
</dbReference>
<evidence type="ECO:0000256" key="3">
    <source>
        <dbReference type="ARBA" id="ARBA00022692"/>
    </source>
</evidence>
<dbReference type="InterPro" id="IPR051449">
    <property type="entry name" value="ABC-2_transporter_component"/>
</dbReference>
<dbReference type="PANTHER" id="PTHR30294">
    <property type="entry name" value="MEMBRANE COMPONENT OF ABC TRANSPORTER YHHJ-RELATED"/>
    <property type="match status" value="1"/>
</dbReference>
<feature type="transmembrane region" description="Helical" evidence="6">
    <location>
        <begin position="171"/>
        <end position="193"/>
    </location>
</feature>